<dbReference type="InterPro" id="IPR013656">
    <property type="entry name" value="PAS_4"/>
</dbReference>
<dbReference type="Gene3D" id="3.30.450.20">
    <property type="entry name" value="PAS domain"/>
    <property type="match status" value="4"/>
</dbReference>
<dbReference type="AlphaFoldDB" id="A0A6M4GXM0"/>
<dbReference type="InterPro" id="IPR052155">
    <property type="entry name" value="Biofilm_reg_signaling"/>
</dbReference>
<evidence type="ECO:0000259" key="4">
    <source>
        <dbReference type="PROSITE" id="PS50883"/>
    </source>
</evidence>
<dbReference type="Pfam" id="PF08447">
    <property type="entry name" value="PAS_3"/>
    <property type="match status" value="2"/>
</dbReference>
<dbReference type="InterPro" id="IPR012226">
    <property type="entry name" value="Diguanyl_cyclase/Pdiesterase"/>
</dbReference>
<dbReference type="SMART" id="SM00052">
    <property type="entry name" value="EAL"/>
    <property type="match status" value="1"/>
</dbReference>
<feature type="domain" description="PAS" evidence="2">
    <location>
        <begin position="146"/>
        <end position="215"/>
    </location>
</feature>
<dbReference type="Proteomes" id="UP000501534">
    <property type="component" value="Chromosome"/>
</dbReference>
<dbReference type="PROSITE" id="PS50112">
    <property type="entry name" value="PAS"/>
    <property type="match status" value="3"/>
</dbReference>
<evidence type="ECO:0000259" key="3">
    <source>
        <dbReference type="PROSITE" id="PS50113"/>
    </source>
</evidence>
<reference evidence="6 7" key="1">
    <citation type="submission" date="2020-04" db="EMBL/GenBank/DDBJ databases">
        <title>Usitatibacter rugosus gen. nov., sp. nov. and Usitatibacter palustris sp. nov., novel members of Usitatibacteraceae fam. nov. within the order Nitrosomonadales isolated from soil.</title>
        <authorList>
            <person name="Huber K.J."/>
            <person name="Neumann-Schaal M."/>
            <person name="Geppert A."/>
            <person name="Luckner M."/>
            <person name="Wanner G."/>
            <person name="Overmann J."/>
        </authorList>
    </citation>
    <scope>NUCLEOTIDE SEQUENCE [LARGE SCALE GENOMIC DNA]</scope>
    <source>
        <strain evidence="6 7">0125_3</strain>
    </source>
</reference>
<dbReference type="FunFam" id="3.30.70.270:FF:000001">
    <property type="entry name" value="Diguanylate cyclase domain protein"/>
    <property type="match status" value="1"/>
</dbReference>
<dbReference type="GO" id="GO:0071732">
    <property type="term" value="P:cellular response to nitric oxide"/>
    <property type="evidence" value="ECO:0007669"/>
    <property type="project" value="UniProtKB-ARBA"/>
</dbReference>
<dbReference type="Pfam" id="PF00990">
    <property type="entry name" value="GGDEF"/>
    <property type="match status" value="1"/>
</dbReference>
<dbReference type="InterPro" id="IPR001610">
    <property type="entry name" value="PAC"/>
</dbReference>
<dbReference type="SMART" id="SM00091">
    <property type="entry name" value="PAS"/>
    <property type="match status" value="4"/>
</dbReference>
<proteinExistence type="predicted"/>
<dbReference type="InterPro" id="IPR029787">
    <property type="entry name" value="Nucleotide_cyclase"/>
</dbReference>
<dbReference type="InterPro" id="IPR035919">
    <property type="entry name" value="EAL_sf"/>
</dbReference>
<dbReference type="PANTHER" id="PTHR44757:SF2">
    <property type="entry name" value="BIOFILM ARCHITECTURE MAINTENANCE PROTEIN MBAA"/>
    <property type="match status" value="1"/>
</dbReference>
<evidence type="ECO:0000313" key="7">
    <source>
        <dbReference type="Proteomes" id="UP000501534"/>
    </source>
</evidence>
<dbReference type="InterPro" id="IPR013655">
    <property type="entry name" value="PAS_fold_3"/>
</dbReference>
<evidence type="ECO:0000313" key="6">
    <source>
        <dbReference type="EMBL" id="QJR11133.1"/>
    </source>
</evidence>
<dbReference type="InterPro" id="IPR035965">
    <property type="entry name" value="PAS-like_dom_sf"/>
</dbReference>
<dbReference type="Pfam" id="PF08448">
    <property type="entry name" value="PAS_4"/>
    <property type="match status" value="1"/>
</dbReference>
<organism evidence="6 7">
    <name type="scientific">Usitatibacter rugosus</name>
    <dbReference type="NCBI Taxonomy" id="2732067"/>
    <lineage>
        <taxon>Bacteria</taxon>
        <taxon>Pseudomonadati</taxon>
        <taxon>Pseudomonadota</taxon>
        <taxon>Betaproteobacteria</taxon>
        <taxon>Nitrosomonadales</taxon>
        <taxon>Usitatibacteraceae</taxon>
        <taxon>Usitatibacter</taxon>
    </lineage>
</organism>
<dbReference type="CDD" id="cd01949">
    <property type="entry name" value="GGDEF"/>
    <property type="match status" value="1"/>
</dbReference>
<feature type="domain" description="PAC" evidence="3">
    <location>
        <begin position="343"/>
        <end position="395"/>
    </location>
</feature>
<dbReference type="GO" id="GO:0071111">
    <property type="term" value="F:cyclic-guanylate-specific phosphodiesterase activity"/>
    <property type="evidence" value="ECO:0007669"/>
    <property type="project" value="UniProtKB-EC"/>
</dbReference>
<gene>
    <name evidence="6" type="ORF">DSM104443_02204</name>
</gene>
<dbReference type="SMART" id="SM00267">
    <property type="entry name" value="GGDEF"/>
    <property type="match status" value="1"/>
</dbReference>
<dbReference type="PROSITE" id="PS50887">
    <property type="entry name" value="GGDEF"/>
    <property type="match status" value="1"/>
</dbReference>
<feature type="domain" description="PAC" evidence="3">
    <location>
        <begin position="93"/>
        <end position="145"/>
    </location>
</feature>
<comment type="catalytic activity">
    <reaction evidence="1">
        <text>3',3'-c-di-GMP + H2O = 5'-phosphoguanylyl(3'-&gt;5')guanosine + H(+)</text>
        <dbReference type="Rhea" id="RHEA:24902"/>
        <dbReference type="ChEBI" id="CHEBI:15377"/>
        <dbReference type="ChEBI" id="CHEBI:15378"/>
        <dbReference type="ChEBI" id="CHEBI:58754"/>
        <dbReference type="ChEBI" id="CHEBI:58805"/>
        <dbReference type="EC" id="3.1.4.52"/>
    </reaction>
    <physiologicalReaction direction="left-to-right" evidence="1">
        <dbReference type="Rhea" id="RHEA:24903"/>
    </physiologicalReaction>
</comment>
<evidence type="ECO:0000256" key="1">
    <source>
        <dbReference type="ARBA" id="ARBA00051114"/>
    </source>
</evidence>
<dbReference type="Gene3D" id="3.20.20.450">
    <property type="entry name" value="EAL domain"/>
    <property type="match status" value="1"/>
</dbReference>
<dbReference type="SUPFAM" id="SSF55073">
    <property type="entry name" value="Nucleotide cyclase"/>
    <property type="match status" value="1"/>
</dbReference>
<dbReference type="FunFam" id="3.20.20.450:FF:000001">
    <property type="entry name" value="Cyclic di-GMP phosphodiesterase yahA"/>
    <property type="match status" value="1"/>
</dbReference>
<dbReference type="InterPro" id="IPR000014">
    <property type="entry name" value="PAS"/>
</dbReference>
<dbReference type="Pfam" id="PF00989">
    <property type="entry name" value="PAS"/>
    <property type="match status" value="1"/>
</dbReference>
<dbReference type="InterPro" id="IPR001633">
    <property type="entry name" value="EAL_dom"/>
</dbReference>
<dbReference type="Gene3D" id="3.30.70.270">
    <property type="match status" value="1"/>
</dbReference>
<protein>
    <recommendedName>
        <fullName evidence="8">PAS domain S-box-containing protein/diguanylate cyclase (GGDEF)-like protein</fullName>
    </recommendedName>
</protein>
<dbReference type="KEGG" id="uru:DSM104443_02204"/>
<dbReference type="PANTHER" id="PTHR44757">
    <property type="entry name" value="DIGUANYLATE CYCLASE DGCP"/>
    <property type="match status" value="1"/>
</dbReference>
<dbReference type="SMART" id="SM00086">
    <property type="entry name" value="PAC"/>
    <property type="match status" value="4"/>
</dbReference>
<evidence type="ECO:0008006" key="8">
    <source>
        <dbReference type="Google" id="ProtNLM"/>
    </source>
</evidence>
<dbReference type="PROSITE" id="PS50113">
    <property type="entry name" value="PAC"/>
    <property type="match status" value="3"/>
</dbReference>
<dbReference type="SUPFAM" id="SSF55785">
    <property type="entry name" value="PYP-like sensor domain (PAS domain)"/>
    <property type="match status" value="4"/>
</dbReference>
<sequence>MANGLSPESSGASSGLDIDLELAREALDRTPVGLVLDNLDGICVLANRTFCELVDYPAQALRGLSFRAITHPEDIDRDEAALNRLTAHGEIPGSVEKRFVRPDGSIVWVQRSTSLIRGVGGEVRFMVSAFVDLTERRAKDRAIYQMNEFLTAVVENSPVAIFTTDPEGRITFWNPAAERTFGYKREEAMGQSAPFVPDAKREEAHTLRQRVLGGEVLTGLELERQRVDGSTIYINGAAAPLRDENDRVTGLLVACIDTTEAKLTERELGRQLHFTRAMIDAIPSPVYFKDREGRYKVYNRAWDDLFGGGQSWIGRTVFDMFERELADVHHDRDKTLYDKPASTSYEAKVPTAAGGELEMLYNKVSFVERSGEVAGLIGVITDVTRYKEAERALEASEARFRVLTESALDLISVLTEDGIITYQSPSLKHLIGFEPAETIGKSVFDLVHHDDAEHVRAAFKRILEMSQSREPIEYRVRHKDGMWRTFESLGTNTISNPHIGGVVFNSRDITDRKVIQQRIQHLAYHDNLTGLPNRSLLQDRLAHSIARGERSGKKVAVLFIDLDNFKNINDTLGHDVGDELLRQVSRRLSDCVRVEDTIARQGGDEFIVLLDSLEDGRGASVVAQKILNSLRLPFLLGATEQHVSGSVGIALYPEDGRDAQTLMKNADTAMFHGKGLGKNTYQYFTAQMNIAVKRRMTLESALRRAVMQKDFLLHYQPQINLETGEVIAVEALVRWKTEDSGTVMPGDFIPLAEETGLINEIGEWVLREGCRQAKEWQVAGLTPRRMAINLSARQFADKAFLDMVTRVLAETGLAPEYLELEITESQVMRQTDGMIMLLNRLSEMGIHLAIDDFGTGYSSLSYLKRLPIQKLKIDQSFIRDITVDPNDTAIVVAIINMAKSLDLDTIAEGVETAGQLALLRSKGCRVGQGFYFSAPMSAEALYPLLKQNNLYLQSRAR</sequence>
<feature type="domain" description="PAS" evidence="2">
    <location>
        <begin position="19"/>
        <end position="89"/>
    </location>
</feature>
<feature type="domain" description="EAL" evidence="4">
    <location>
        <begin position="695"/>
        <end position="949"/>
    </location>
</feature>
<accession>A0A6M4GXM0</accession>
<dbReference type="InterPro" id="IPR013767">
    <property type="entry name" value="PAS_fold"/>
</dbReference>
<dbReference type="Pfam" id="PF00563">
    <property type="entry name" value="EAL"/>
    <property type="match status" value="1"/>
</dbReference>
<dbReference type="RefSeq" id="WP_171092217.1">
    <property type="nucleotide sequence ID" value="NZ_CP053069.1"/>
</dbReference>
<dbReference type="SUPFAM" id="SSF141868">
    <property type="entry name" value="EAL domain-like"/>
    <property type="match status" value="1"/>
</dbReference>
<keyword evidence="7" id="KW-1185">Reference proteome</keyword>
<dbReference type="NCBIfam" id="TIGR00229">
    <property type="entry name" value="sensory_box"/>
    <property type="match status" value="4"/>
</dbReference>
<dbReference type="GO" id="GO:0006355">
    <property type="term" value="P:regulation of DNA-templated transcription"/>
    <property type="evidence" value="ECO:0007669"/>
    <property type="project" value="InterPro"/>
</dbReference>
<dbReference type="InterPro" id="IPR000160">
    <property type="entry name" value="GGDEF_dom"/>
</dbReference>
<dbReference type="CDD" id="cd01948">
    <property type="entry name" value="EAL"/>
    <property type="match status" value="1"/>
</dbReference>
<evidence type="ECO:0000259" key="2">
    <source>
        <dbReference type="PROSITE" id="PS50112"/>
    </source>
</evidence>
<evidence type="ECO:0000259" key="5">
    <source>
        <dbReference type="PROSITE" id="PS50887"/>
    </source>
</evidence>
<dbReference type="CDD" id="cd00130">
    <property type="entry name" value="PAS"/>
    <property type="match status" value="4"/>
</dbReference>
<dbReference type="InterPro" id="IPR000700">
    <property type="entry name" value="PAS-assoc_C"/>
</dbReference>
<feature type="domain" description="PAS" evidence="2">
    <location>
        <begin position="396"/>
        <end position="466"/>
    </location>
</feature>
<dbReference type="InterPro" id="IPR043128">
    <property type="entry name" value="Rev_trsase/Diguanyl_cyclase"/>
</dbReference>
<feature type="domain" description="PAC" evidence="3">
    <location>
        <begin position="218"/>
        <end position="270"/>
    </location>
</feature>
<dbReference type="PROSITE" id="PS50883">
    <property type="entry name" value="EAL"/>
    <property type="match status" value="1"/>
</dbReference>
<dbReference type="EMBL" id="CP053069">
    <property type="protein sequence ID" value="QJR11133.1"/>
    <property type="molecule type" value="Genomic_DNA"/>
</dbReference>
<name>A0A6M4GXM0_9PROT</name>
<dbReference type="NCBIfam" id="TIGR00254">
    <property type="entry name" value="GGDEF"/>
    <property type="match status" value="1"/>
</dbReference>
<dbReference type="PIRSF" id="PIRSF005925">
    <property type="entry name" value="Dos"/>
    <property type="match status" value="1"/>
</dbReference>
<feature type="domain" description="GGDEF" evidence="5">
    <location>
        <begin position="553"/>
        <end position="686"/>
    </location>
</feature>